<name>A0A8T3ARF4_DENNO</name>
<sequence length="90" mass="10595">MSDCFDKERMNVPRERNLPGKGRSENQAKLMTCQLPIRLVGNGLESYFKGLEFDPHLRYNKLRLMDFLVSKKKKKTNISDILITMIYIRT</sequence>
<evidence type="ECO:0000313" key="2">
    <source>
        <dbReference type="EMBL" id="KAI0498717.1"/>
    </source>
</evidence>
<comment type="caution">
    <text evidence="2">The sequence shown here is derived from an EMBL/GenBank/DDBJ whole genome shotgun (WGS) entry which is preliminary data.</text>
</comment>
<evidence type="ECO:0000313" key="3">
    <source>
        <dbReference type="Proteomes" id="UP000829196"/>
    </source>
</evidence>
<gene>
    <name evidence="2" type="ORF">KFK09_019607</name>
</gene>
<protein>
    <submittedName>
        <fullName evidence="2">Uncharacterized protein</fullName>
    </submittedName>
</protein>
<dbReference type="Proteomes" id="UP000829196">
    <property type="component" value="Unassembled WGS sequence"/>
</dbReference>
<proteinExistence type="predicted"/>
<organism evidence="2 3">
    <name type="scientific">Dendrobium nobile</name>
    <name type="common">Orchid</name>
    <dbReference type="NCBI Taxonomy" id="94219"/>
    <lineage>
        <taxon>Eukaryota</taxon>
        <taxon>Viridiplantae</taxon>
        <taxon>Streptophyta</taxon>
        <taxon>Embryophyta</taxon>
        <taxon>Tracheophyta</taxon>
        <taxon>Spermatophyta</taxon>
        <taxon>Magnoliopsida</taxon>
        <taxon>Liliopsida</taxon>
        <taxon>Asparagales</taxon>
        <taxon>Orchidaceae</taxon>
        <taxon>Epidendroideae</taxon>
        <taxon>Malaxideae</taxon>
        <taxon>Dendrobiinae</taxon>
        <taxon>Dendrobium</taxon>
    </lineage>
</organism>
<accession>A0A8T3ARF4</accession>
<keyword evidence="3" id="KW-1185">Reference proteome</keyword>
<feature type="region of interest" description="Disordered" evidence="1">
    <location>
        <begin position="1"/>
        <end position="25"/>
    </location>
</feature>
<evidence type="ECO:0000256" key="1">
    <source>
        <dbReference type="SAM" id="MobiDB-lite"/>
    </source>
</evidence>
<dbReference type="AlphaFoldDB" id="A0A8T3ARF4"/>
<dbReference type="EMBL" id="JAGYWB010000014">
    <property type="protein sequence ID" value="KAI0498717.1"/>
    <property type="molecule type" value="Genomic_DNA"/>
</dbReference>
<reference evidence="2" key="1">
    <citation type="journal article" date="2022" name="Front. Genet.">
        <title>Chromosome-Scale Assembly of the Dendrobium nobile Genome Provides Insights Into the Molecular Mechanism of the Biosynthesis of the Medicinal Active Ingredient of Dendrobium.</title>
        <authorList>
            <person name="Xu Q."/>
            <person name="Niu S.-C."/>
            <person name="Li K.-L."/>
            <person name="Zheng P.-J."/>
            <person name="Zhang X.-J."/>
            <person name="Jia Y."/>
            <person name="Liu Y."/>
            <person name="Niu Y.-X."/>
            <person name="Yu L.-H."/>
            <person name="Chen D.-F."/>
            <person name="Zhang G.-Q."/>
        </authorList>
    </citation>
    <scope>NUCLEOTIDE SEQUENCE</scope>
    <source>
        <tissue evidence="2">Leaf</tissue>
    </source>
</reference>